<organism evidence="1 2">
    <name type="scientific">Ilex paraguariensis</name>
    <name type="common">yerba mate</name>
    <dbReference type="NCBI Taxonomy" id="185542"/>
    <lineage>
        <taxon>Eukaryota</taxon>
        <taxon>Viridiplantae</taxon>
        <taxon>Streptophyta</taxon>
        <taxon>Embryophyta</taxon>
        <taxon>Tracheophyta</taxon>
        <taxon>Spermatophyta</taxon>
        <taxon>Magnoliopsida</taxon>
        <taxon>eudicotyledons</taxon>
        <taxon>Gunneridae</taxon>
        <taxon>Pentapetalae</taxon>
        <taxon>asterids</taxon>
        <taxon>campanulids</taxon>
        <taxon>Aquifoliales</taxon>
        <taxon>Aquifoliaceae</taxon>
        <taxon>Ilex</taxon>
    </lineage>
</organism>
<sequence>MKVVKLKTTSGKDAMVKLDSGHRDTQDVMEREVHEQPVKMGVTDIVDASFDNAGDAETEVTGISSEKRFGSTFVDDADDLQLQQLQDELSDDLVDSGDDATPFPSQNVVLRRKLRMVIEAEDEE</sequence>
<reference evidence="1 2" key="1">
    <citation type="submission" date="2024-02" db="EMBL/GenBank/DDBJ databases">
        <authorList>
            <person name="Vignale AGUSTIN F."/>
            <person name="Sosa J E."/>
            <person name="Modenutti C."/>
        </authorList>
    </citation>
    <scope>NUCLEOTIDE SEQUENCE [LARGE SCALE GENOMIC DNA]</scope>
</reference>
<dbReference type="Proteomes" id="UP001642360">
    <property type="component" value="Unassembled WGS sequence"/>
</dbReference>
<accession>A0ABC8U5B4</accession>
<dbReference type="EMBL" id="CAUOFW020006946">
    <property type="protein sequence ID" value="CAK9176950.1"/>
    <property type="molecule type" value="Genomic_DNA"/>
</dbReference>
<gene>
    <name evidence="1" type="ORF">ILEXP_LOCUS46815</name>
</gene>
<comment type="caution">
    <text evidence="1">The sequence shown here is derived from an EMBL/GenBank/DDBJ whole genome shotgun (WGS) entry which is preliminary data.</text>
</comment>
<keyword evidence="2" id="KW-1185">Reference proteome</keyword>
<name>A0ABC8U5B4_9AQUA</name>
<evidence type="ECO:0000313" key="2">
    <source>
        <dbReference type="Proteomes" id="UP001642360"/>
    </source>
</evidence>
<dbReference type="AlphaFoldDB" id="A0ABC8U5B4"/>
<protein>
    <submittedName>
        <fullName evidence="1">Uncharacterized protein</fullName>
    </submittedName>
</protein>
<proteinExistence type="predicted"/>
<evidence type="ECO:0000313" key="1">
    <source>
        <dbReference type="EMBL" id="CAK9176950.1"/>
    </source>
</evidence>